<evidence type="ECO:0000256" key="2">
    <source>
        <dbReference type="ARBA" id="ARBA00009127"/>
    </source>
</evidence>
<dbReference type="Proteomes" id="UP000007798">
    <property type="component" value="Unassembled WGS sequence"/>
</dbReference>
<dbReference type="FunCoup" id="B4MYW7">
    <property type="interactions" value="19"/>
</dbReference>
<sequence length="447" mass="50709">MLSTSIVGLILLVVSTLAKDNLQLAYEWREIDFKYPNAEQRWSAIEKGTFKPANVLPFGMEIYRHRLFLTLPRWRDGVPATLAYLDLNDNSTNMPALTPFPSWEAHSLLEPEPELVSPFRIRADRCGRLWVLDSRIAGVLEQSKLYGTAQLLVYDLHNDNLLRRHILPESQVKQGSFFANLAVEDADCENTYAYAGDLGSPGLVVYSWRQHESWRVHHHYFHPDPMAGNFSINGIEFQWDDGLYGLALSKAETNGFSTLYFHPLCSTMEFSVNTSVLRNKTLATSMDIYREFKVLGSRGVNTQAGAEFLDQESGVLFYSLPNLNEVACWKTSNKEYNHNTQSRVFVSNDKLIFPSDIKVDQEHRLWVLSNQLQSYIYDELYPGSINFRIFKASVEEAIADTGCSSTRKIIPDIINRLDDILNTKTTSGAAAETISSLLILLVLSFVL</sequence>
<dbReference type="STRING" id="7260.B4MYW7"/>
<evidence type="ECO:0008006" key="8">
    <source>
        <dbReference type="Google" id="ProtNLM"/>
    </source>
</evidence>
<dbReference type="PRINTS" id="PR01366">
    <property type="entry name" value="ROYALJELLY"/>
</dbReference>
<evidence type="ECO:0000313" key="7">
    <source>
        <dbReference type="Proteomes" id="UP000007798"/>
    </source>
</evidence>
<gene>
    <name evidence="6" type="primary">Dwil\GK18231</name>
    <name evidence="6" type="ORF">Dwil_GK18231</name>
</gene>
<keyword evidence="3" id="KW-0964">Secreted</keyword>
<dbReference type="HOGENOM" id="CLU_031076_2_0_1"/>
<dbReference type="SUPFAM" id="SSF101898">
    <property type="entry name" value="NHL repeat"/>
    <property type="match status" value="1"/>
</dbReference>
<dbReference type="InParanoid" id="B4MYW7"/>
<evidence type="ECO:0000256" key="5">
    <source>
        <dbReference type="SAM" id="SignalP"/>
    </source>
</evidence>
<dbReference type="InterPro" id="IPR017996">
    <property type="entry name" value="MRJP/yellow-related"/>
</dbReference>
<keyword evidence="4 5" id="KW-0732">Signal</keyword>
<keyword evidence="7" id="KW-1185">Reference proteome</keyword>
<protein>
    <recommendedName>
        <fullName evidence="8">Protein yellow</fullName>
    </recommendedName>
</protein>
<dbReference type="PANTHER" id="PTHR10009">
    <property type="entry name" value="PROTEIN YELLOW-RELATED"/>
    <property type="match status" value="1"/>
</dbReference>
<evidence type="ECO:0000256" key="1">
    <source>
        <dbReference type="ARBA" id="ARBA00004613"/>
    </source>
</evidence>
<proteinExistence type="inferred from homology"/>
<evidence type="ECO:0000313" key="6">
    <source>
        <dbReference type="EMBL" id="EDW77306.2"/>
    </source>
</evidence>
<dbReference type="AlphaFoldDB" id="B4MYW7"/>
<feature type="signal peptide" evidence="5">
    <location>
        <begin position="1"/>
        <end position="18"/>
    </location>
</feature>
<dbReference type="Pfam" id="PF03022">
    <property type="entry name" value="MRJP"/>
    <property type="match status" value="1"/>
</dbReference>
<name>B4MYW7_DROWI</name>
<evidence type="ECO:0000256" key="4">
    <source>
        <dbReference type="ARBA" id="ARBA00022729"/>
    </source>
</evidence>
<dbReference type="SMR" id="B4MYW7"/>
<dbReference type="OrthoDB" id="7776143at2759"/>
<organism evidence="6 7">
    <name type="scientific">Drosophila willistoni</name>
    <name type="common">Fruit fly</name>
    <dbReference type="NCBI Taxonomy" id="7260"/>
    <lineage>
        <taxon>Eukaryota</taxon>
        <taxon>Metazoa</taxon>
        <taxon>Ecdysozoa</taxon>
        <taxon>Arthropoda</taxon>
        <taxon>Hexapoda</taxon>
        <taxon>Insecta</taxon>
        <taxon>Pterygota</taxon>
        <taxon>Neoptera</taxon>
        <taxon>Endopterygota</taxon>
        <taxon>Diptera</taxon>
        <taxon>Brachycera</taxon>
        <taxon>Muscomorpha</taxon>
        <taxon>Ephydroidea</taxon>
        <taxon>Drosophilidae</taxon>
        <taxon>Drosophila</taxon>
        <taxon>Sophophora</taxon>
    </lineage>
</organism>
<feature type="chain" id="PRO_5006458135" description="Protein yellow" evidence="5">
    <location>
        <begin position="19"/>
        <end position="447"/>
    </location>
</feature>
<comment type="similarity">
    <text evidence="2">Belongs to the major royal jelly protein family.</text>
</comment>
<dbReference type="eggNOG" id="ENOG502QSYY">
    <property type="taxonomic scope" value="Eukaryota"/>
</dbReference>
<evidence type="ECO:0000256" key="3">
    <source>
        <dbReference type="ARBA" id="ARBA00022525"/>
    </source>
</evidence>
<accession>B4MYW7</accession>
<dbReference type="InterPro" id="IPR011042">
    <property type="entry name" value="6-blade_b-propeller_TolB-like"/>
</dbReference>
<dbReference type="KEGG" id="dwi:6643700"/>
<reference evidence="6 7" key="1">
    <citation type="journal article" date="2007" name="Nature">
        <title>Evolution of genes and genomes on the Drosophila phylogeny.</title>
        <authorList>
            <consortium name="Drosophila 12 Genomes Consortium"/>
            <person name="Clark A.G."/>
            <person name="Eisen M.B."/>
            <person name="Smith D.R."/>
            <person name="Bergman C.M."/>
            <person name="Oliver B."/>
            <person name="Markow T.A."/>
            <person name="Kaufman T.C."/>
            <person name="Kellis M."/>
            <person name="Gelbart W."/>
            <person name="Iyer V.N."/>
            <person name="Pollard D.A."/>
            <person name="Sackton T.B."/>
            <person name="Larracuente A.M."/>
            <person name="Singh N.D."/>
            <person name="Abad J.P."/>
            <person name="Abt D.N."/>
            <person name="Adryan B."/>
            <person name="Aguade M."/>
            <person name="Akashi H."/>
            <person name="Anderson W.W."/>
            <person name="Aquadro C.F."/>
            <person name="Ardell D.H."/>
            <person name="Arguello R."/>
            <person name="Artieri C.G."/>
            <person name="Barbash D.A."/>
            <person name="Barker D."/>
            <person name="Barsanti P."/>
            <person name="Batterham P."/>
            <person name="Batzoglou S."/>
            <person name="Begun D."/>
            <person name="Bhutkar A."/>
            <person name="Blanco E."/>
            <person name="Bosak S.A."/>
            <person name="Bradley R.K."/>
            <person name="Brand A.D."/>
            <person name="Brent M.R."/>
            <person name="Brooks A.N."/>
            <person name="Brown R.H."/>
            <person name="Butlin R.K."/>
            <person name="Caggese C."/>
            <person name="Calvi B.R."/>
            <person name="Bernardo de Carvalho A."/>
            <person name="Caspi A."/>
            <person name="Castrezana S."/>
            <person name="Celniker S.E."/>
            <person name="Chang J.L."/>
            <person name="Chapple C."/>
            <person name="Chatterji S."/>
            <person name="Chinwalla A."/>
            <person name="Civetta A."/>
            <person name="Clifton S.W."/>
            <person name="Comeron J.M."/>
            <person name="Costello J.C."/>
            <person name="Coyne J.A."/>
            <person name="Daub J."/>
            <person name="David R.G."/>
            <person name="Delcher A.L."/>
            <person name="Delehaunty K."/>
            <person name="Do C.B."/>
            <person name="Ebling H."/>
            <person name="Edwards K."/>
            <person name="Eickbush T."/>
            <person name="Evans J.D."/>
            <person name="Filipski A."/>
            <person name="Findeiss S."/>
            <person name="Freyhult E."/>
            <person name="Fulton L."/>
            <person name="Fulton R."/>
            <person name="Garcia A.C."/>
            <person name="Gardiner A."/>
            <person name="Garfield D.A."/>
            <person name="Garvin B.E."/>
            <person name="Gibson G."/>
            <person name="Gilbert D."/>
            <person name="Gnerre S."/>
            <person name="Godfrey J."/>
            <person name="Good R."/>
            <person name="Gotea V."/>
            <person name="Gravely B."/>
            <person name="Greenberg A.J."/>
            <person name="Griffiths-Jones S."/>
            <person name="Gross S."/>
            <person name="Guigo R."/>
            <person name="Gustafson E.A."/>
            <person name="Haerty W."/>
            <person name="Hahn M.W."/>
            <person name="Halligan D.L."/>
            <person name="Halpern A.L."/>
            <person name="Halter G.M."/>
            <person name="Han M.V."/>
            <person name="Heger A."/>
            <person name="Hillier L."/>
            <person name="Hinrichs A.S."/>
            <person name="Holmes I."/>
            <person name="Hoskins R.A."/>
            <person name="Hubisz M.J."/>
            <person name="Hultmark D."/>
            <person name="Huntley M.A."/>
            <person name="Jaffe D.B."/>
            <person name="Jagadeeshan S."/>
            <person name="Jeck W.R."/>
            <person name="Johnson J."/>
            <person name="Jones C.D."/>
            <person name="Jordan W.C."/>
            <person name="Karpen G.H."/>
            <person name="Kataoka E."/>
            <person name="Keightley P.D."/>
            <person name="Kheradpour P."/>
            <person name="Kirkness E.F."/>
            <person name="Koerich L.B."/>
            <person name="Kristiansen K."/>
            <person name="Kudrna D."/>
            <person name="Kulathinal R.J."/>
            <person name="Kumar S."/>
            <person name="Kwok R."/>
            <person name="Lander E."/>
            <person name="Langley C.H."/>
            <person name="Lapoint R."/>
            <person name="Lazzaro B.P."/>
            <person name="Lee S.J."/>
            <person name="Levesque L."/>
            <person name="Li R."/>
            <person name="Lin C.F."/>
            <person name="Lin M.F."/>
            <person name="Lindblad-Toh K."/>
            <person name="Llopart A."/>
            <person name="Long M."/>
            <person name="Low L."/>
            <person name="Lozovsky E."/>
            <person name="Lu J."/>
            <person name="Luo M."/>
            <person name="Machado C.A."/>
            <person name="Makalowski W."/>
            <person name="Marzo M."/>
            <person name="Matsuda M."/>
            <person name="Matzkin L."/>
            <person name="McAllister B."/>
            <person name="McBride C.S."/>
            <person name="McKernan B."/>
            <person name="McKernan K."/>
            <person name="Mendez-Lago M."/>
            <person name="Minx P."/>
            <person name="Mollenhauer M.U."/>
            <person name="Montooth K."/>
            <person name="Mount S.M."/>
            <person name="Mu X."/>
            <person name="Myers E."/>
            <person name="Negre B."/>
            <person name="Newfeld S."/>
            <person name="Nielsen R."/>
            <person name="Noor M.A."/>
            <person name="O'Grady P."/>
            <person name="Pachter L."/>
            <person name="Papaceit M."/>
            <person name="Parisi M.J."/>
            <person name="Parisi M."/>
            <person name="Parts L."/>
            <person name="Pedersen J.S."/>
            <person name="Pesole G."/>
            <person name="Phillippy A.M."/>
            <person name="Ponting C.P."/>
            <person name="Pop M."/>
            <person name="Porcelli D."/>
            <person name="Powell J.R."/>
            <person name="Prohaska S."/>
            <person name="Pruitt K."/>
            <person name="Puig M."/>
            <person name="Quesneville H."/>
            <person name="Ram K.R."/>
            <person name="Rand D."/>
            <person name="Rasmussen M.D."/>
            <person name="Reed L.K."/>
            <person name="Reenan R."/>
            <person name="Reily A."/>
            <person name="Remington K.A."/>
            <person name="Rieger T.T."/>
            <person name="Ritchie M.G."/>
            <person name="Robin C."/>
            <person name="Rogers Y.H."/>
            <person name="Rohde C."/>
            <person name="Rozas J."/>
            <person name="Rubenfield M.J."/>
            <person name="Ruiz A."/>
            <person name="Russo S."/>
            <person name="Salzberg S.L."/>
            <person name="Sanchez-Gracia A."/>
            <person name="Saranga D.J."/>
            <person name="Sato H."/>
            <person name="Schaeffer S.W."/>
            <person name="Schatz M.C."/>
            <person name="Schlenke T."/>
            <person name="Schwartz R."/>
            <person name="Segarra C."/>
            <person name="Singh R.S."/>
            <person name="Sirot L."/>
            <person name="Sirota M."/>
            <person name="Sisneros N.B."/>
            <person name="Smith C.D."/>
            <person name="Smith T.F."/>
            <person name="Spieth J."/>
            <person name="Stage D.E."/>
            <person name="Stark A."/>
            <person name="Stephan W."/>
            <person name="Strausberg R.L."/>
            <person name="Strempel S."/>
            <person name="Sturgill D."/>
            <person name="Sutton G."/>
            <person name="Sutton G.G."/>
            <person name="Tao W."/>
            <person name="Teichmann S."/>
            <person name="Tobari Y.N."/>
            <person name="Tomimura Y."/>
            <person name="Tsolas J.M."/>
            <person name="Valente V.L."/>
            <person name="Venter E."/>
            <person name="Venter J.C."/>
            <person name="Vicario S."/>
            <person name="Vieira F.G."/>
            <person name="Vilella A.J."/>
            <person name="Villasante A."/>
            <person name="Walenz B."/>
            <person name="Wang J."/>
            <person name="Wasserman M."/>
            <person name="Watts T."/>
            <person name="Wilson D."/>
            <person name="Wilson R.K."/>
            <person name="Wing R.A."/>
            <person name="Wolfner M.F."/>
            <person name="Wong A."/>
            <person name="Wong G.K."/>
            <person name="Wu C.I."/>
            <person name="Wu G."/>
            <person name="Yamamoto D."/>
            <person name="Yang H.P."/>
            <person name="Yang S.P."/>
            <person name="Yorke J.A."/>
            <person name="Yoshida K."/>
            <person name="Zdobnov E."/>
            <person name="Zhang P."/>
            <person name="Zhang Y."/>
            <person name="Zimin A.V."/>
            <person name="Baldwin J."/>
            <person name="Abdouelleil A."/>
            <person name="Abdulkadir J."/>
            <person name="Abebe A."/>
            <person name="Abera B."/>
            <person name="Abreu J."/>
            <person name="Acer S.C."/>
            <person name="Aftuck L."/>
            <person name="Alexander A."/>
            <person name="An P."/>
            <person name="Anderson E."/>
            <person name="Anderson S."/>
            <person name="Arachi H."/>
            <person name="Azer M."/>
            <person name="Bachantsang P."/>
            <person name="Barry A."/>
            <person name="Bayul T."/>
            <person name="Berlin A."/>
            <person name="Bessette D."/>
            <person name="Bloom T."/>
            <person name="Blye J."/>
            <person name="Boguslavskiy L."/>
            <person name="Bonnet C."/>
            <person name="Boukhgalter B."/>
            <person name="Bourzgui I."/>
            <person name="Brown A."/>
            <person name="Cahill P."/>
            <person name="Channer S."/>
            <person name="Cheshatsang Y."/>
            <person name="Chuda L."/>
            <person name="Citroen M."/>
            <person name="Collymore A."/>
            <person name="Cooke P."/>
            <person name="Costello M."/>
            <person name="D'Aco K."/>
            <person name="Daza R."/>
            <person name="De Haan G."/>
            <person name="DeGray S."/>
            <person name="DeMaso C."/>
            <person name="Dhargay N."/>
            <person name="Dooley K."/>
            <person name="Dooley E."/>
            <person name="Doricent M."/>
            <person name="Dorje P."/>
            <person name="Dorjee K."/>
            <person name="Dupes A."/>
            <person name="Elong R."/>
            <person name="Falk J."/>
            <person name="Farina A."/>
            <person name="Faro S."/>
            <person name="Ferguson D."/>
            <person name="Fisher S."/>
            <person name="Foley C.D."/>
            <person name="Franke A."/>
            <person name="Friedrich D."/>
            <person name="Gadbois L."/>
            <person name="Gearin G."/>
            <person name="Gearin C.R."/>
            <person name="Giannoukos G."/>
            <person name="Goode T."/>
            <person name="Graham J."/>
            <person name="Grandbois E."/>
            <person name="Grewal S."/>
            <person name="Gyaltsen K."/>
            <person name="Hafez N."/>
            <person name="Hagos B."/>
            <person name="Hall J."/>
            <person name="Henson C."/>
            <person name="Hollinger A."/>
            <person name="Honan T."/>
            <person name="Huard M.D."/>
            <person name="Hughes L."/>
            <person name="Hurhula B."/>
            <person name="Husby M.E."/>
            <person name="Kamat A."/>
            <person name="Kanga B."/>
            <person name="Kashin S."/>
            <person name="Khazanovich D."/>
            <person name="Kisner P."/>
            <person name="Lance K."/>
            <person name="Lara M."/>
            <person name="Lee W."/>
            <person name="Lennon N."/>
            <person name="Letendre F."/>
            <person name="LeVine R."/>
            <person name="Lipovsky A."/>
            <person name="Liu X."/>
            <person name="Liu J."/>
            <person name="Liu S."/>
            <person name="Lokyitsang T."/>
            <person name="Lokyitsang Y."/>
            <person name="Lubonja R."/>
            <person name="Lui A."/>
            <person name="MacDonald P."/>
            <person name="Magnisalis V."/>
            <person name="Maru K."/>
            <person name="Matthews C."/>
            <person name="McCusker W."/>
            <person name="McDonough S."/>
            <person name="Mehta T."/>
            <person name="Meldrim J."/>
            <person name="Meneus L."/>
            <person name="Mihai O."/>
            <person name="Mihalev A."/>
            <person name="Mihova T."/>
            <person name="Mittelman R."/>
            <person name="Mlenga V."/>
            <person name="Montmayeur A."/>
            <person name="Mulrain L."/>
            <person name="Navidi A."/>
            <person name="Naylor J."/>
            <person name="Negash T."/>
            <person name="Nguyen T."/>
            <person name="Nguyen N."/>
            <person name="Nicol R."/>
            <person name="Norbu C."/>
            <person name="Norbu N."/>
            <person name="Novod N."/>
            <person name="O'Neill B."/>
            <person name="Osman S."/>
            <person name="Markiewicz E."/>
            <person name="Oyono O.L."/>
            <person name="Patti C."/>
            <person name="Phunkhang P."/>
            <person name="Pierre F."/>
            <person name="Priest M."/>
            <person name="Raghuraman S."/>
            <person name="Rege F."/>
            <person name="Reyes R."/>
            <person name="Rise C."/>
            <person name="Rogov P."/>
            <person name="Ross K."/>
            <person name="Ryan E."/>
            <person name="Settipalli S."/>
            <person name="Shea T."/>
            <person name="Sherpa N."/>
            <person name="Shi L."/>
            <person name="Shih D."/>
            <person name="Sparrow T."/>
            <person name="Spaulding J."/>
            <person name="Stalker J."/>
            <person name="Stange-Thomann N."/>
            <person name="Stavropoulos S."/>
            <person name="Stone C."/>
            <person name="Strader C."/>
            <person name="Tesfaye S."/>
            <person name="Thomson T."/>
            <person name="Thoulutsang Y."/>
            <person name="Thoulutsang D."/>
            <person name="Topham K."/>
            <person name="Topping I."/>
            <person name="Tsamla T."/>
            <person name="Vassiliev H."/>
            <person name="Vo A."/>
            <person name="Wangchuk T."/>
            <person name="Wangdi T."/>
            <person name="Weiand M."/>
            <person name="Wilkinson J."/>
            <person name="Wilson A."/>
            <person name="Yadav S."/>
            <person name="Young G."/>
            <person name="Yu Q."/>
            <person name="Zembek L."/>
            <person name="Zhong D."/>
            <person name="Zimmer A."/>
            <person name="Zwirko Z."/>
            <person name="Jaffe D.B."/>
            <person name="Alvarez P."/>
            <person name="Brockman W."/>
            <person name="Butler J."/>
            <person name="Chin C."/>
            <person name="Gnerre S."/>
            <person name="Grabherr M."/>
            <person name="Kleber M."/>
            <person name="Mauceli E."/>
            <person name="MacCallum I."/>
        </authorList>
    </citation>
    <scope>NUCLEOTIDE SEQUENCE [LARGE SCALE GENOMIC DNA]</scope>
    <source>
        <strain evidence="7">Tucson 14030-0811.24</strain>
    </source>
</reference>
<dbReference type="Gene3D" id="2.120.10.30">
    <property type="entry name" value="TolB, C-terminal domain"/>
    <property type="match status" value="1"/>
</dbReference>
<dbReference type="EMBL" id="CH963913">
    <property type="protein sequence ID" value="EDW77306.2"/>
    <property type="molecule type" value="Genomic_DNA"/>
</dbReference>
<dbReference type="GO" id="GO:0005576">
    <property type="term" value="C:extracellular region"/>
    <property type="evidence" value="ECO:0007669"/>
    <property type="project" value="UniProtKB-SubCell"/>
</dbReference>
<comment type="subcellular location">
    <subcellularLocation>
        <location evidence="1">Secreted</location>
    </subcellularLocation>
</comment>
<dbReference type="PANTHER" id="PTHR10009:SF12">
    <property type="entry name" value="LD43175P"/>
    <property type="match status" value="1"/>
</dbReference>